<keyword evidence="5" id="KW-1185">Reference proteome</keyword>
<evidence type="ECO:0000256" key="1">
    <source>
        <dbReference type="PROSITE-ProRule" id="PRU00325"/>
    </source>
</evidence>
<protein>
    <recommendedName>
        <fullName evidence="3">SWIM-type domain-containing protein</fullName>
    </recommendedName>
</protein>
<dbReference type="OMA" id="RICSWHI"/>
<keyword evidence="1" id="KW-0863">Zinc-finger</keyword>
<sequence>MVEFEEVEDYYENGMEESLELEYELTQPKIEDEVIEHEMNENELVAWKIMLNFLSITKEPELINESDRRGKEFLYMEQAEEFYTLYSKVIGFSVRKKNKKAQHGRSNIKCTDSAIEQTLTMKRAGMKTTHIWQYMVEVHGGWHNIGFIKDDLYHGLRKKYSTWDDCDTKTVMKYLKAKEGPHPGFWYKYEADMEGRLTNLFWADSSCKVDYQLFGDCLAFDSTYKTNRYSKPLVILLGSNNHDKTCVFGFGLLVDESAETYNWVLSTLLSCMDGKFPGTVFTDGCKSMEKALEDVMPSVVHRICSWHILKNGMHHIHKRGFIEDLKKLIFRAMWADTFLRGHYFGDARATGRCESMNAFLKRDLVMDLPLWMFLRHCDISLAMLRYNEMREHYKTTMTDPVLNQTNMESVEDEVASIFTREIFTRIRDEIKRKRTVLYSDDGEDVRCDCYWFETKGIPCRHIFTCMKSLHKHSFPSCLINHRWLKDAKEILPANLGLERKCPHPQMIENSRYGGVTTQTSLVAFYATRSKASFELTMEVLLESLVKLEKISRDEDYSQNNADDDEFGDKILDSRVLPTKGRPKLSRACKNSFGGSSRRAQSNSDVRAKKKKKLTSAPRYYKICRGTEHDSRNCPQKTD</sequence>
<dbReference type="EnsemblPlants" id="evm.model.10.74">
    <property type="protein sequence ID" value="cds.evm.model.10.74"/>
    <property type="gene ID" value="evm.TU.10.74"/>
</dbReference>
<evidence type="ECO:0000259" key="3">
    <source>
        <dbReference type="PROSITE" id="PS50966"/>
    </source>
</evidence>
<keyword evidence="1" id="KW-0862">Zinc</keyword>
<dbReference type="GO" id="GO:0008270">
    <property type="term" value="F:zinc ion binding"/>
    <property type="evidence" value="ECO:0007669"/>
    <property type="project" value="UniProtKB-KW"/>
</dbReference>
<accession>A0A803QQ63</accession>
<feature type="compositionally biased region" description="Polar residues" evidence="2">
    <location>
        <begin position="592"/>
        <end position="604"/>
    </location>
</feature>
<evidence type="ECO:0000313" key="4">
    <source>
        <dbReference type="EnsemblPlants" id="cds.evm.model.10.74"/>
    </source>
</evidence>
<organism evidence="4 5">
    <name type="scientific">Cannabis sativa</name>
    <name type="common">Hemp</name>
    <name type="synonym">Marijuana</name>
    <dbReference type="NCBI Taxonomy" id="3483"/>
    <lineage>
        <taxon>Eukaryota</taxon>
        <taxon>Viridiplantae</taxon>
        <taxon>Streptophyta</taxon>
        <taxon>Embryophyta</taxon>
        <taxon>Tracheophyta</taxon>
        <taxon>Spermatophyta</taxon>
        <taxon>Magnoliopsida</taxon>
        <taxon>eudicotyledons</taxon>
        <taxon>Gunneridae</taxon>
        <taxon>Pentapetalae</taxon>
        <taxon>rosids</taxon>
        <taxon>fabids</taxon>
        <taxon>Rosales</taxon>
        <taxon>Cannabaceae</taxon>
        <taxon>Cannabis</taxon>
    </lineage>
</organism>
<proteinExistence type="predicted"/>
<dbReference type="Proteomes" id="UP000596661">
    <property type="component" value="Unassembled WGS sequence"/>
</dbReference>
<dbReference type="InterPro" id="IPR007527">
    <property type="entry name" value="Znf_SWIM"/>
</dbReference>
<dbReference type="PANTHER" id="PTHR47718">
    <property type="entry name" value="OS01G0519700 PROTEIN"/>
    <property type="match status" value="1"/>
</dbReference>
<dbReference type="Pfam" id="PF10551">
    <property type="entry name" value="MULE"/>
    <property type="match status" value="1"/>
</dbReference>
<dbReference type="PANTHER" id="PTHR47718:SF15">
    <property type="entry name" value="PROTEIN FAR1-RELATED SEQUENCE 5-LIKE"/>
    <property type="match status" value="1"/>
</dbReference>
<dbReference type="AlphaFoldDB" id="A0A803QQ63"/>
<dbReference type="EMBL" id="UZAU01000785">
    <property type="status" value="NOT_ANNOTATED_CDS"/>
    <property type="molecule type" value="Genomic_DNA"/>
</dbReference>
<dbReference type="PROSITE" id="PS50966">
    <property type="entry name" value="ZF_SWIM"/>
    <property type="match status" value="1"/>
</dbReference>
<evidence type="ECO:0000313" key="5">
    <source>
        <dbReference type="Proteomes" id="UP000596661"/>
    </source>
</evidence>
<feature type="domain" description="SWIM-type" evidence="3">
    <location>
        <begin position="434"/>
        <end position="470"/>
    </location>
</feature>
<reference evidence="4" key="1">
    <citation type="submission" date="2021-03" db="UniProtKB">
        <authorList>
            <consortium name="EnsemblPlants"/>
        </authorList>
    </citation>
    <scope>IDENTIFICATION</scope>
</reference>
<dbReference type="InterPro" id="IPR018289">
    <property type="entry name" value="MULE_transposase_dom"/>
</dbReference>
<name>A0A803QQ63_CANSA</name>
<dbReference type="Pfam" id="PF04434">
    <property type="entry name" value="SWIM"/>
    <property type="match status" value="1"/>
</dbReference>
<dbReference type="Gramene" id="evm.model.10.74">
    <property type="protein sequence ID" value="cds.evm.model.10.74"/>
    <property type="gene ID" value="evm.TU.10.74"/>
</dbReference>
<feature type="region of interest" description="Disordered" evidence="2">
    <location>
        <begin position="580"/>
        <end position="613"/>
    </location>
</feature>
<evidence type="ECO:0000256" key="2">
    <source>
        <dbReference type="SAM" id="MobiDB-lite"/>
    </source>
</evidence>
<keyword evidence="1" id="KW-0479">Metal-binding</keyword>